<evidence type="ECO:0000313" key="1">
    <source>
        <dbReference type="Proteomes" id="UP000036681"/>
    </source>
</evidence>
<reference evidence="2" key="1">
    <citation type="submission" date="2023-03" db="UniProtKB">
        <authorList>
            <consortium name="WormBaseParasite"/>
        </authorList>
    </citation>
    <scope>IDENTIFICATION</scope>
</reference>
<name>A0A9J2NZU6_ASCLU</name>
<keyword evidence="1" id="KW-1185">Reference proteome</keyword>
<organism evidence="1 2">
    <name type="scientific">Ascaris lumbricoides</name>
    <name type="common">Giant roundworm</name>
    <dbReference type="NCBI Taxonomy" id="6252"/>
    <lineage>
        <taxon>Eukaryota</taxon>
        <taxon>Metazoa</taxon>
        <taxon>Ecdysozoa</taxon>
        <taxon>Nematoda</taxon>
        <taxon>Chromadorea</taxon>
        <taxon>Rhabditida</taxon>
        <taxon>Spirurina</taxon>
        <taxon>Ascaridomorpha</taxon>
        <taxon>Ascaridoidea</taxon>
        <taxon>Ascarididae</taxon>
        <taxon>Ascaris</taxon>
    </lineage>
</organism>
<proteinExistence type="predicted"/>
<evidence type="ECO:0000313" key="2">
    <source>
        <dbReference type="WBParaSite" id="ALUE_0000288401-mRNA-1"/>
    </source>
</evidence>
<dbReference type="Proteomes" id="UP000036681">
    <property type="component" value="Unplaced"/>
</dbReference>
<accession>A0A9J2NZU6</accession>
<dbReference type="AlphaFoldDB" id="A0A9J2NZU6"/>
<dbReference type="WBParaSite" id="ALUE_0000288401-mRNA-1">
    <property type="protein sequence ID" value="ALUE_0000288401-mRNA-1"/>
    <property type="gene ID" value="ALUE_0000288401"/>
</dbReference>
<protein>
    <submittedName>
        <fullName evidence="2">Uncharacterized protein</fullName>
    </submittedName>
</protein>
<sequence>MAKLARWIEPKPTVSAHEAVPLVLLPLARRPTIAISTQIIPGSVFVDGQSLQSNMNSNREALRQKLATRPARGYLVQRGILFGCCHLSKLALHSEGQMLRNQLRLRAIDISANGMRTVGFGILQYVMSLSGQIGIASVA</sequence>